<feature type="signal peptide" evidence="1">
    <location>
        <begin position="1"/>
        <end position="20"/>
    </location>
</feature>
<protein>
    <submittedName>
        <fullName evidence="2">Uncharacterized protein DUF4861</fullName>
    </submittedName>
</protein>
<evidence type="ECO:0000313" key="3">
    <source>
        <dbReference type="Proteomes" id="UP000295221"/>
    </source>
</evidence>
<proteinExistence type="predicted"/>
<dbReference type="OrthoDB" id="846806at2"/>
<gene>
    <name evidence="2" type="ORF">EV194_10910</name>
</gene>
<dbReference type="Pfam" id="PF16153">
    <property type="entry name" value="DUF4861"/>
    <property type="match status" value="1"/>
</dbReference>
<organism evidence="2 3">
    <name type="scientific">Natronoflexus pectinivorans</name>
    <dbReference type="NCBI Taxonomy" id="682526"/>
    <lineage>
        <taxon>Bacteria</taxon>
        <taxon>Pseudomonadati</taxon>
        <taxon>Bacteroidota</taxon>
        <taxon>Bacteroidia</taxon>
        <taxon>Marinilabiliales</taxon>
        <taxon>Marinilabiliaceae</taxon>
        <taxon>Natronoflexus</taxon>
    </lineage>
</organism>
<keyword evidence="3" id="KW-1185">Reference proteome</keyword>
<dbReference type="RefSeq" id="WP_132434220.1">
    <property type="nucleotide sequence ID" value="NZ_SLWK01000009.1"/>
</dbReference>
<dbReference type="Proteomes" id="UP000295221">
    <property type="component" value="Unassembled WGS sequence"/>
</dbReference>
<dbReference type="EMBL" id="SLWK01000009">
    <property type="protein sequence ID" value="TCO07194.1"/>
    <property type="molecule type" value="Genomic_DNA"/>
</dbReference>
<evidence type="ECO:0000313" key="2">
    <source>
        <dbReference type="EMBL" id="TCO07194.1"/>
    </source>
</evidence>
<keyword evidence="1" id="KW-0732">Signal</keyword>
<evidence type="ECO:0000256" key="1">
    <source>
        <dbReference type="SAM" id="SignalP"/>
    </source>
</evidence>
<dbReference type="PROSITE" id="PS51257">
    <property type="entry name" value="PROKAR_LIPOPROTEIN"/>
    <property type="match status" value="1"/>
</dbReference>
<feature type="chain" id="PRO_5020348133" evidence="1">
    <location>
        <begin position="21"/>
        <end position="424"/>
    </location>
</feature>
<reference evidence="2 3" key="1">
    <citation type="submission" date="2019-03" db="EMBL/GenBank/DDBJ databases">
        <title>Genomic Encyclopedia of Type Strains, Phase IV (KMG-IV): sequencing the most valuable type-strain genomes for metagenomic binning, comparative biology and taxonomic classification.</title>
        <authorList>
            <person name="Goeker M."/>
        </authorList>
    </citation>
    <scope>NUCLEOTIDE SEQUENCE [LARGE SCALE GENOMIC DNA]</scope>
    <source>
        <strain evidence="2 3">DSM 24179</strain>
    </source>
</reference>
<comment type="caution">
    <text evidence="2">The sequence shown here is derived from an EMBL/GenBank/DDBJ whole genome shotgun (WGS) entry which is preliminary data.</text>
</comment>
<accession>A0A4R2GG59</accession>
<dbReference type="AlphaFoldDB" id="A0A4R2GG59"/>
<name>A0A4R2GG59_9BACT</name>
<dbReference type="InterPro" id="IPR032342">
    <property type="entry name" value="DUF4861"/>
</dbReference>
<sequence length="424" mass="48142">MKKLLLFFLVALFVASCSHPSDNRLIRNSNQLFYIEVENPTNTAITGVHEISLTTDQKSTLTNATGMLFAKINDELSPLELSDNNADGIKNVAVFQSTIPAESSVIVSIFEASDDAIIDFEKKTQAELWHRTTGNWRDGRYRGGGNFFRFDSLRVPDGFTDHTYFIKYEGPGWESDRVGYRMYLDWRNANDVFGKKVTDMVLQDVGVDGFESYHHMDDWGMDVLKVGRSLGIGSIGWFDGEKAIRVETTDSVMCKIEADGFIRSQVKLWYYGWQTGDTKNNLISLKTIDADSRMTREFLKFEIPQENVCTGFIIENGIDMFEMRGKNGEWRAIASWGQQSLASDNMGLAVLYPSSQNGKVKRDALNHLVVFEKPLKEVEYYFLAAWEQEPGGITTLLEFKEYLQKTLNQLEVNLAFATISDIKN</sequence>